<evidence type="ECO:0000313" key="3">
    <source>
        <dbReference type="EMBL" id="SNS47349.1"/>
    </source>
</evidence>
<evidence type="ECO:0000256" key="1">
    <source>
        <dbReference type="SAM" id="SignalP"/>
    </source>
</evidence>
<keyword evidence="4" id="KW-1185">Reference proteome</keyword>
<dbReference type="Proteomes" id="UP000198480">
    <property type="component" value="Unassembled WGS sequence"/>
</dbReference>
<evidence type="ECO:0000313" key="4">
    <source>
        <dbReference type="Proteomes" id="UP000198480"/>
    </source>
</evidence>
<feature type="signal peptide" evidence="1">
    <location>
        <begin position="1"/>
        <end position="19"/>
    </location>
</feature>
<organism evidence="3 4">
    <name type="scientific">Belliella buryatensis</name>
    <dbReference type="NCBI Taxonomy" id="1500549"/>
    <lineage>
        <taxon>Bacteria</taxon>
        <taxon>Pseudomonadati</taxon>
        <taxon>Bacteroidota</taxon>
        <taxon>Cytophagia</taxon>
        <taxon>Cytophagales</taxon>
        <taxon>Cyclobacteriaceae</taxon>
        <taxon>Belliella</taxon>
    </lineage>
</organism>
<keyword evidence="1" id="KW-0732">Signal</keyword>
<dbReference type="RefSeq" id="WP_089241046.1">
    <property type="nucleotide sequence ID" value="NZ_FZOK01000010.1"/>
</dbReference>
<reference evidence="4" key="1">
    <citation type="submission" date="2017-06" db="EMBL/GenBank/DDBJ databases">
        <authorList>
            <person name="Varghese N."/>
            <person name="Submissions S."/>
        </authorList>
    </citation>
    <scope>NUCLEOTIDE SEQUENCE [LARGE SCALE GENOMIC DNA]</scope>
    <source>
        <strain evidence="4">5C</strain>
    </source>
</reference>
<dbReference type="AlphaFoldDB" id="A0A239ERZ8"/>
<dbReference type="InterPro" id="IPR049236">
    <property type="entry name" value="DUF6850"/>
</dbReference>
<proteinExistence type="predicted"/>
<dbReference type="Pfam" id="PF21012">
    <property type="entry name" value="DUF6850"/>
    <property type="match status" value="1"/>
</dbReference>
<accession>A0A239ERZ8</accession>
<evidence type="ECO:0000259" key="2">
    <source>
        <dbReference type="Pfam" id="PF21012"/>
    </source>
</evidence>
<feature type="domain" description="DUF6850" evidence="2">
    <location>
        <begin position="52"/>
        <end position="505"/>
    </location>
</feature>
<dbReference type="OrthoDB" id="831538at2"/>
<dbReference type="EMBL" id="FZOK01000010">
    <property type="protein sequence ID" value="SNS47349.1"/>
    <property type="molecule type" value="Genomic_DNA"/>
</dbReference>
<name>A0A239ERZ8_9BACT</name>
<sequence>MKKLFYILILLNFNFSVFAQQADWNEKLLLKSTQVYLDQFAIQPLRSTLIGQEFGFSGAYWDYTDGEFHTIQMPEKERNYGFFSYGNREVKGWLIEGYFRYQNQKQDSVGWKQTRNVNETPYYYGNIRRGNWRNEIFNSYINASKFFFGDKLGIGIGVDYSLQTHSRGNDPRPLINYYLIKPKVQISYRFIENHQIAAGVQILSAKERGSVSNFNQSNDSFGRSEYNIYTMMGGASFNLLRRPNYELFDEGYGISAAYYYTGENLKISNEFNYSLSQKQFNRRGVEGSQRIFEEIGFYDIDIIENKIFVEYQNQSSVIQAVGKLQVSQGTDFNNLLVGNNFQQDDYSYGLDIFYTFKNLNNFNLYSTINHNTHAMRDFNASHAYEIINFNYGIGAQFPLKVSKKLTFYPELSINWNQNLDQIVNIIPNQINVVSRSIMIPNIDYFSSEFRQIQATLSARYSLGKFDLNPVIFGNFNNFQPLTTLNSDYFEIRNTQRQTIGFSINFIH</sequence>
<feature type="chain" id="PRO_5012489514" description="DUF6850 domain-containing protein" evidence="1">
    <location>
        <begin position="20"/>
        <end position="507"/>
    </location>
</feature>
<gene>
    <name evidence="3" type="ORF">SAMN06295967_11090</name>
</gene>
<protein>
    <recommendedName>
        <fullName evidence="2">DUF6850 domain-containing protein</fullName>
    </recommendedName>
</protein>